<feature type="compositionally biased region" description="Low complexity" evidence="3">
    <location>
        <begin position="498"/>
        <end position="525"/>
    </location>
</feature>
<comment type="caution">
    <text evidence="4">The sequence shown here is derived from an EMBL/GenBank/DDBJ whole genome shotgun (WGS) entry which is preliminary data.</text>
</comment>
<feature type="region of interest" description="Disordered" evidence="3">
    <location>
        <begin position="46"/>
        <end position="95"/>
    </location>
</feature>
<evidence type="ECO:0000256" key="3">
    <source>
        <dbReference type="SAM" id="MobiDB-lite"/>
    </source>
</evidence>
<evidence type="ECO:0008006" key="6">
    <source>
        <dbReference type="Google" id="ProtNLM"/>
    </source>
</evidence>
<gene>
    <name evidence="4" type="ORF">WJX84_003346</name>
</gene>
<sequence length="525" mass="55950">MELRVLDLARGRNCRDFSFRHSPAKQGAGRSPGKRSTALLTACETRATQDDVQQQEPCGPSASLLVATGSSSDISEASLPAALPSNKTDNEPLHQPRDQHFKAAAHMDRGGAKMQDSMAADSKGPEEHCPKDHLAPHGIQLSEDPSPDVSQQKASPTRRGKAAAGAAALTAAVPHSDEAHLNACRAPSHAQMGTRTSDLNSPAAELDVMAGSGQGHKDHARMLDSTHMAHAASPSAEELPPDPGLGKPAAELDPLSDAHSGHETQRGDLEAADALAGRCDPDGGAAESLSDGSYSAEGLSDVSMASLGQSDEERSAQFMTALADKMAQRRKAKAITPQGTSSSPLSQKKAHQRQPHGEKRIPADAHVYNDPWKLLLVCMLLNKTAGRQVRKVLWELFKLIPTPEAAAAADPSAIEKIIWPLGLFRKRAVMVPRFSKDYIEKQWTSPLELHGIGQYAADAYFMFCRGDWRDIHPADKDLLKYRAFLEETDGEGMGLQHEPAPILAAPSAEAAAQQPQSAAPADGSG</sequence>
<evidence type="ECO:0000256" key="1">
    <source>
        <dbReference type="ARBA" id="ARBA00004123"/>
    </source>
</evidence>
<feature type="region of interest" description="Disordered" evidence="3">
    <location>
        <begin position="228"/>
        <end position="266"/>
    </location>
</feature>
<feature type="region of interest" description="Disordered" evidence="3">
    <location>
        <begin position="327"/>
        <end position="361"/>
    </location>
</feature>
<name>A0AAW1SRE0_9CHLO</name>
<dbReference type="Gene3D" id="1.10.340.30">
    <property type="entry name" value="Hypothetical protein, domain 2"/>
    <property type="match status" value="1"/>
</dbReference>
<dbReference type="GO" id="GO:0005634">
    <property type="term" value="C:nucleus"/>
    <property type="evidence" value="ECO:0007669"/>
    <property type="project" value="UniProtKB-SubCell"/>
</dbReference>
<dbReference type="EMBL" id="JALJOV010001238">
    <property type="protein sequence ID" value="KAK9851542.1"/>
    <property type="molecule type" value="Genomic_DNA"/>
</dbReference>
<evidence type="ECO:0000313" key="5">
    <source>
        <dbReference type="Proteomes" id="UP001485043"/>
    </source>
</evidence>
<dbReference type="Proteomes" id="UP001485043">
    <property type="component" value="Unassembled WGS sequence"/>
</dbReference>
<reference evidence="4 5" key="1">
    <citation type="journal article" date="2024" name="Nat. Commun.">
        <title>Phylogenomics reveals the evolutionary origins of lichenization in chlorophyte algae.</title>
        <authorList>
            <person name="Puginier C."/>
            <person name="Libourel C."/>
            <person name="Otte J."/>
            <person name="Skaloud P."/>
            <person name="Haon M."/>
            <person name="Grisel S."/>
            <person name="Petersen M."/>
            <person name="Berrin J.G."/>
            <person name="Delaux P.M."/>
            <person name="Dal Grande F."/>
            <person name="Keller J."/>
        </authorList>
    </citation>
    <scope>NUCLEOTIDE SEQUENCE [LARGE SCALE GENOMIC DNA]</scope>
    <source>
        <strain evidence="4 5">SAG 2523</strain>
    </source>
</reference>
<dbReference type="AlphaFoldDB" id="A0AAW1SRE0"/>
<evidence type="ECO:0000313" key="4">
    <source>
        <dbReference type="EMBL" id="KAK9851542.1"/>
    </source>
</evidence>
<dbReference type="GO" id="GO:0006281">
    <property type="term" value="P:DNA repair"/>
    <property type="evidence" value="ECO:0007669"/>
    <property type="project" value="InterPro"/>
</dbReference>
<dbReference type="SUPFAM" id="SSF48150">
    <property type="entry name" value="DNA-glycosylase"/>
    <property type="match status" value="1"/>
</dbReference>
<dbReference type="GO" id="GO:0003824">
    <property type="term" value="F:catalytic activity"/>
    <property type="evidence" value="ECO:0007669"/>
    <property type="project" value="InterPro"/>
</dbReference>
<feature type="compositionally biased region" description="Basic and acidic residues" evidence="3">
    <location>
        <begin position="123"/>
        <end position="135"/>
    </location>
</feature>
<accession>A0AAW1SRE0</accession>
<dbReference type="GO" id="GO:0003677">
    <property type="term" value="F:DNA binding"/>
    <property type="evidence" value="ECO:0007669"/>
    <property type="project" value="InterPro"/>
</dbReference>
<dbReference type="PANTHER" id="PTHR15074">
    <property type="entry name" value="METHYL-CPG-BINDING PROTEIN"/>
    <property type="match status" value="1"/>
</dbReference>
<comment type="subcellular location">
    <subcellularLocation>
        <location evidence="1">Nucleus</location>
    </subcellularLocation>
</comment>
<feature type="compositionally biased region" description="Polar residues" evidence="3">
    <location>
        <begin position="337"/>
        <end position="346"/>
    </location>
</feature>
<protein>
    <recommendedName>
        <fullName evidence="6">Methyl-CpG-binding domain protein 4</fullName>
    </recommendedName>
</protein>
<keyword evidence="5" id="KW-1185">Reference proteome</keyword>
<dbReference type="InterPro" id="IPR011257">
    <property type="entry name" value="DNA_glycosylase"/>
</dbReference>
<feature type="region of interest" description="Disordered" evidence="3">
    <location>
        <begin position="493"/>
        <end position="525"/>
    </location>
</feature>
<evidence type="ECO:0000256" key="2">
    <source>
        <dbReference type="ARBA" id="ARBA00023242"/>
    </source>
</evidence>
<feature type="region of interest" description="Disordered" evidence="3">
    <location>
        <begin position="107"/>
        <end position="167"/>
    </location>
</feature>
<dbReference type="InterPro" id="IPR045138">
    <property type="entry name" value="MeCP2/MBD4"/>
</dbReference>
<feature type="region of interest" description="Disordered" evidence="3">
    <location>
        <begin position="275"/>
        <end position="294"/>
    </location>
</feature>
<dbReference type="PANTHER" id="PTHR15074:SF0">
    <property type="entry name" value="METHYL-CPG-BINDING DOMAIN PROTEIN 4-LIKE PROTEIN"/>
    <property type="match status" value="1"/>
</dbReference>
<proteinExistence type="predicted"/>
<keyword evidence="2" id="KW-0539">Nucleus</keyword>
<organism evidence="4 5">
    <name type="scientific">Apatococcus fuscideae</name>
    <dbReference type="NCBI Taxonomy" id="2026836"/>
    <lineage>
        <taxon>Eukaryota</taxon>
        <taxon>Viridiplantae</taxon>
        <taxon>Chlorophyta</taxon>
        <taxon>core chlorophytes</taxon>
        <taxon>Trebouxiophyceae</taxon>
        <taxon>Chlorellales</taxon>
        <taxon>Chlorellaceae</taxon>
        <taxon>Apatococcus</taxon>
    </lineage>
</organism>